<organism evidence="8 9">
    <name type="scientific">Coprinopsis cinerea (strain Okayama-7 / 130 / ATCC MYA-4618 / FGSC 9003)</name>
    <name type="common">Inky cap fungus</name>
    <name type="synonym">Hormographiella aspergillata</name>
    <dbReference type="NCBI Taxonomy" id="240176"/>
    <lineage>
        <taxon>Eukaryota</taxon>
        <taxon>Fungi</taxon>
        <taxon>Dikarya</taxon>
        <taxon>Basidiomycota</taxon>
        <taxon>Agaricomycotina</taxon>
        <taxon>Agaricomycetes</taxon>
        <taxon>Agaricomycetidae</taxon>
        <taxon>Agaricales</taxon>
        <taxon>Agaricineae</taxon>
        <taxon>Psathyrellaceae</taxon>
        <taxon>Coprinopsis</taxon>
    </lineage>
</organism>
<comment type="similarity">
    <text evidence="2">Belongs to the HOP2 family.</text>
</comment>
<dbReference type="OrthoDB" id="272266at2759"/>
<keyword evidence="6" id="KW-0175">Coiled coil</keyword>
<dbReference type="GO" id="GO:0120230">
    <property type="term" value="F:recombinase activator activity"/>
    <property type="evidence" value="ECO:0007669"/>
    <property type="project" value="TreeGrafter"/>
</dbReference>
<evidence type="ECO:0000259" key="7">
    <source>
        <dbReference type="Pfam" id="PF07106"/>
    </source>
</evidence>
<dbReference type="Pfam" id="PF07106">
    <property type="entry name" value="WHD_TBPIP"/>
    <property type="match status" value="1"/>
</dbReference>
<name>A8N6C0_COPC7</name>
<evidence type="ECO:0000256" key="3">
    <source>
        <dbReference type="ARBA" id="ARBA00023172"/>
    </source>
</evidence>
<keyword evidence="3" id="KW-0233">DNA recombination</keyword>
<evidence type="ECO:0000313" key="8">
    <source>
        <dbReference type="EMBL" id="EAU91536.2"/>
    </source>
</evidence>
<comment type="caution">
    <text evidence="8">The sequence shown here is derived from an EMBL/GenBank/DDBJ whole genome shotgun (WGS) entry which is preliminary data.</text>
</comment>
<dbReference type="GO" id="GO:0003690">
    <property type="term" value="F:double-stranded DNA binding"/>
    <property type="evidence" value="ECO:0007669"/>
    <property type="project" value="TreeGrafter"/>
</dbReference>
<keyword evidence="4" id="KW-0539">Nucleus</keyword>
<dbReference type="HOGENOM" id="CLU_063266_2_1_1"/>
<dbReference type="OMA" id="QKYHREW"/>
<keyword evidence="5" id="KW-0469">Meiosis</keyword>
<reference evidence="8 9" key="1">
    <citation type="journal article" date="2010" name="Proc. Natl. Acad. Sci. U.S.A.">
        <title>Insights into evolution of multicellular fungi from the assembled chromosomes of the mushroom Coprinopsis cinerea (Coprinus cinereus).</title>
        <authorList>
            <person name="Stajich J.E."/>
            <person name="Wilke S.K."/>
            <person name="Ahren D."/>
            <person name="Au C.H."/>
            <person name="Birren B.W."/>
            <person name="Borodovsky M."/>
            <person name="Burns C."/>
            <person name="Canback B."/>
            <person name="Casselton L.A."/>
            <person name="Cheng C.K."/>
            <person name="Deng J."/>
            <person name="Dietrich F.S."/>
            <person name="Fargo D.C."/>
            <person name="Farman M.L."/>
            <person name="Gathman A.C."/>
            <person name="Goldberg J."/>
            <person name="Guigo R."/>
            <person name="Hoegger P.J."/>
            <person name="Hooker J.B."/>
            <person name="Huggins A."/>
            <person name="James T.Y."/>
            <person name="Kamada T."/>
            <person name="Kilaru S."/>
            <person name="Kodira C."/>
            <person name="Kues U."/>
            <person name="Kupfer D."/>
            <person name="Kwan H.S."/>
            <person name="Lomsadze A."/>
            <person name="Li W."/>
            <person name="Lilly W.W."/>
            <person name="Ma L.J."/>
            <person name="Mackey A.J."/>
            <person name="Manning G."/>
            <person name="Martin F."/>
            <person name="Muraguchi H."/>
            <person name="Natvig D.O."/>
            <person name="Palmerini H."/>
            <person name="Ramesh M.A."/>
            <person name="Rehmeyer C.J."/>
            <person name="Roe B.A."/>
            <person name="Shenoy N."/>
            <person name="Stanke M."/>
            <person name="Ter-Hovhannisyan V."/>
            <person name="Tunlid A."/>
            <person name="Velagapudi R."/>
            <person name="Vision T.J."/>
            <person name="Zeng Q."/>
            <person name="Zolan M.E."/>
            <person name="Pukkila P.J."/>
        </authorList>
    </citation>
    <scope>NUCLEOTIDE SEQUENCE [LARGE SCALE GENOMIC DNA]</scope>
    <source>
        <strain evidence="9">Okayama-7 / 130 / ATCC MYA-4618 / FGSC 9003</strain>
    </source>
</reference>
<dbReference type="VEuPathDB" id="FungiDB:CC1G_02025"/>
<dbReference type="GO" id="GO:0120231">
    <property type="term" value="C:DNA recombinase auxiliary factor complex"/>
    <property type="evidence" value="ECO:0007669"/>
    <property type="project" value="TreeGrafter"/>
</dbReference>
<evidence type="ECO:0000256" key="2">
    <source>
        <dbReference type="ARBA" id="ARBA00007922"/>
    </source>
</evidence>
<dbReference type="EMBL" id="AACS02000003">
    <property type="protein sequence ID" value="EAU91536.2"/>
    <property type="molecule type" value="Genomic_DNA"/>
</dbReference>
<dbReference type="GO" id="GO:0000794">
    <property type="term" value="C:condensed nuclear chromosome"/>
    <property type="evidence" value="ECO:0007669"/>
    <property type="project" value="TreeGrafter"/>
</dbReference>
<evidence type="ECO:0000256" key="1">
    <source>
        <dbReference type="ARBA" id="ARBA00004123"/>
    </source>
</evidence>
<dbReference type="Gene3D" id="1.10.10.10">
    <property type="entry name" value="Winged helix-like DNA-binding domain superfamily/Winged helix DNA-binding domain"/>
    <property type="match status" value="1"/>
</dbReference>
<keyword evidence="9" id="KW-1185">Reference proteome</keyword>
<dbReference type="STRING" id="240176.A8N6C0"/>
<gene>
    <name evidence="8" type="ORF">CC1G_02025</name>
</gene>
<feature type="coiled-coil region" evidence="6">
    <location>
        <begin position="83"/>
        <end position="147"/>
    </location>
</feature>
<dbReference type="eggNOG" id="KOG4603">
    <property type="taxonomic scope" value="Eukaryota"/>
</dbReference>
<sequence length="235" mass="26175">MASKAKDAKVPTLKGQEAEAKILGYLKQMNRPFGAVDVAANLKGAIPKATVQKLLVALAEKGELVQKTYGKTTFFVVNQSTLEVVAAEKLTSLEAEIKTLEEENKQLAMDVKGLSSELTKAKSSLTNEELSAQIENLETENAQIHSRLLPLRQGAQPISPEELQQLQTDWEKWKTEWVRRRKVFQNLWGLAADALAPQDAAVLEEELGIECDTPEHQALEQSPLFIQKTLKRKRC</sequence>
<dbReference type="Proteomes" id="UP000001861">
    <property type="component" value="Unassembled WGS sequence"/>
</dbReference>
<accession>A8N6C0</accession>
<dbReference type="InterPro" id="IPR010776">
    <property type="entry name" value="Hop2_WH_dom"/>
</dbReference>
<evidence type="ECO:0000256" key="5">
    <source>
        <dbReference type="ARBA" id="ARBA00023254"/>
    </source>
</evidence>
<dbReference type="InParanoid" id="A8N6C0"/>
<dbReference type="PANTHER" id="PTHR15938">
    <property type="entry name" value="TBP-1 INTERACTING PROTEIN"/>
    <property type="match status" value="1"/>
</dbReference>
<dbReference type="GeneID" id="6006831"/>
<evidence type="ECO:0000313" key="9">
    <source>
        <dbReference type="Proteomes" id="UP000001861"/>
    </source>
</evidence>
<protein>
    <recommendedName>
        <fullName evidence="7">Homologous-pairing protein 2 winged helix domain-containing protein</fullName>
    </recommendedName>
</protein>
<dbReference type="KEGG" id="cci:CC1G_02025"/>
<proteinExistence type="inferred from homology"/>
<dbReference type="GO" id="GO:0010774">
    <property type="term" value="P:meiotic strand invasion involved in reciprocal meiotic recombination"/>
    <property type="evidence" value="ECO:0007669"/>
    <property type="project" value="TreeGrafter"/>
</dbReference>
<dbReference type="AlphaFoldDB" id="A8N6C0"/>
<dbReference type="PANTHER" id="PTHR15938:SF0">
    <property type="entry name" value="HOMOLOGOUS-PAIRING PROTEIN 2 HOMOLOG"/>
    <property type="match status" value="1"/>
</dbReference>
<dbReference type="RefSeq" id="XP_001830389.2">
    <property type="nucleotide sequence ID" value="XM_001830337.2"/>
</dbReference>
<evidence type="ECO:0000256" key="4">
    <source>
        <dbReference type="ARBA" id="ARBA00023242"/>
    </source>
</evidence>
<comment type="subcellular location">
    <subcellularLocation>
        <location evidence="1">Nucleus</location>
    </subcellularLocation>
</comment>
<dbReference type="InterPro" id="IPR036388">
    <property type="entry name" value="WH-like_DNA-bd_sf"/>
</dbReference>
<feature type="domain" description="Homologous-pairing protein 2 winged helix" evidence="7">
    <location>
        <begin position="17"/>
        <end position="78"/>
    </location>
</feature>
<dbReference type="GO" id="GO:0007129">
    <property type="term" value="P:homologous chromosome pairing at meiosis"/>
    <property type="evidence" value="ECO:0007669"/>
    <property type="project" value="TreeGrafter"/>
</dbReference>
<dbReference type="GO" id="GO:0000709">
    <property type="term" value="P:meiotic joint molecule formation"/>
    <property type="evidence" value="ECO:0007669"/>
    <property type="project" value="TreeGrafter"/>
</dbReference>
<evidence type="ECO:0000256" key="6">
    <source>
        <dbReference type="SAM" id="Coils"/>
    </source>
</evidence>
<dbReference type="FunCoup" id="A8N6C0">
    <property type="interactions" value="215"/>
</dbReference>